<dbReference type="InterPro" id="IPR039074">
    <property type="entry name" value="GGGP/HepGP_synthase_I"/>
</dbReference>
<accession>A0AB39WF86</accession>
<comment type="function">
    <text evidence="9">Prenyltransferase that catalyzes the transfer of the geranylgeranyl moiety of geranylgeranyl diphosphate (GGPP) to the C3 hydroxyl of sn-glycerol-1-phosphate (G1P).</text>
</comment>
<comment type="cofactor">
    <cofactor evidence="9">
        <name>Mg(2+)</name>
        <dbReference type="ChEBI" id="CHEBI:18420"/>
    </cofactor>
</comment>
<feature type="binding site" evidence="9">
    <location>
        <begin position="177"/>
        <end position="183"/>
    </location>
    <ligand>
        <name>sn-glycerol 1-phosphate</name>
        <dbReference type="ChEBI" id="CHEBI:57685"/>
    </ligand>
</feature>
<dbReference type="NCBIfam" id="NF003198">
    <property type="entry name" value="PRK04169.1-2"/>
    <property type="match status" value="1"/>
</dbReference>
<evidence type="ECO:0000256" key="3">
    <source>
        <dbReference type="ARBA" id="ARBA00022723"/>
    </source>
</evidence>
<dbReference type="GO" id="GO:0046474">
    <property type="term" value="P:glycerophospholipid biosynthetic process"/>
    <property type="evidence" value="ECO:0007669"/>
    <property type="project" value="UniProtKB-UniRule"/>
</dbReference>
<dbReference type="InterPro" id="IPR010946">
    <property type="entry name" value="GGGP_synth"/>
</dbReference>
<protein>
    <recommendedName>
        <fullName evidence="9">Geranylgeranylglyceryl phosphate synthase</fullName>
        <shortName evidence="9">GGGP synthase</shortName>
        <shortName evidence="9">GGGPS</shortName>
        <ecNumber evidence="9">2.5.1.41</ecNumber>
    </recommendedName>
    <alternativeName>
        <fullName evidence="9">(S)-3-O-geranylgeranylglyceryl phosphate synthase</fullName>
    </alternativeName>
    <alternativeName>
        <fullName evidence="9">Phosphoglycerol geranylgeranyltransferase</fullName>
    </alternativeName>
</protein>
<dbReference type="Gene3D" id="3.20.20.390">
    <property type="entry name" value="FMN-linked oxidoreductases"/>
    <property type="match status" value="1"/>
</dbReference>
<dbReference type="InterPro" id="IPR008205">
    <property type="entry name" value="GGGP_HepGP_synthase"/>
</dbReference>
<evidence type="ECO:0000256" key="9">
    <source>
        <dbReference type="HAMAP-Rule" id="MF_00112"/>
    </source>
</evidence>
<keyword evidence="6 9" id="KW-0594">Phospholipid biosynthesis</keyword>
<feature type="binding site" evidence="9">
    <location>
        <begin position="230"/>
        <end position="231"/>
    </location>
    <ligand>
        <name>sn-glycerol 1-phosphate</name>
        <dbReference type="ChEBI" id="CHEBI:57685"/>
    </ligand>
</feature>
<feature type="binding site" evidence="9">
    <location>
        <position position="28"/>
    </location>
    <ligand>
        <name>Mg(2+)</name>
        <dbReference type="ChEBI" id="CHEBI:18420"/>
    </ligand>
</feature>
<dbReference type="SUPFAM" id="SSF51395">
    <property type="entry name" value="FMN-linked oxidoreductases"/>
    <property type="match status" value="1"/>
</dbReference>
<evidence type="ECO:0000256" key="5">
    <source>
        <dbReference type="ARBA" id="ARBA00023098"/>
    </source>
</evidence>
<dbReference type="GO" id="GO:0005737">
    <property type="term" value="C:cytoplasm"/>
    <property type="evidence" value="ECO:0007669"/>
    <property type="project" value="InterPro"/>
</dbReference>
<dbReference type="Pfam" id="PF01884">
    <property type="entry name" value="PcrB"/>
    <property type="match status" value="1"/>
</dbReference>
<evidence type="ECO:0000256" key="7">
    <source>
        <dbReference type="ARBA" id="ARBA00023264"/>
    </source>
</evidence>
<dbReference type="InterPro" id="IPR038597">
    <property type="entry name" value="GGGP/HepGP_synthase_sf"/>
</dbReference>
<feature type="binding site" evidence="9">
    <location>
        <begin position="208"/>
        <end position="209"/>
    </location>
    <ligand>
        <name>sn-glycerol 1-phosphate</name>
        <dbReference type="ChEBI" id="CHEBI:57685"/>
    </ligand>
</feature>
<keyword evidence="1 9" id="KW-0444">Lipid biosynthesis</keyword>
<dbReference type="NCBIfam" id="TIGR01768">
    <property type="entry name" value="GGGP-family"/>
    <property type="match status" value="1"/>
</dbReference>
<keyword evidence="7 9" id="KW-1208">Phospholipid metabolism</keyword>
<dbReference type="EMBL" id="CP165626">
    <property type="protein sequence ID" value="XDU99556.1"/>
    <property type="molecule type" value="Genomic_DNA"/>
</dbReference>
<comment type="similarity">
    <text evidence="9">Belongs to the GGGP/HepGP synthase family. Group II subfamily.</text>
</comment>
<keyword evidence="2 9" id="KW-0808">Transferase</keyword>
<name>A0AB39WF86_9FLAO</name>
<dbReference type="HAMAP" id="MF_00112">
    <property type="entry name" value="GGGP_HepGP_synthase"/>
    <property type="match status" value="1"/>
</dbReference>
<comment type="caution">
    <text evidence="9">Lacks conserved residue(s) required for the propagation of feature annotation.</text>
</comment>
<evidence type="ECO:0000256" key="8">
    <source>
        <dbReference type="ARBA" id="ARBA00047288"/>
    </source>
</evidence>
<reference evidence="10" key="1">
    <citation type="submission" date="2024-07" db="EMBL/GenBank/DDBJ databases">
        <authorList>
            <person name="Biller S.J."/>
        </authorList>
    </citation>
    <scope>NUCLEOTIDE SEQUENCE</scope>
    <source>
        <strain evidence="10">WC2416</strain>
    </source>
</reference>
<evidence type="ECO:0000313" key="10">
    <source>
        <dbReference type="EMBL" id="XDU99556.1"/>
    </source>
</evidence>
<dbReference type="GO" id="GO:0000287">
    <property type="term" value="F:magnesium ion binding"/>
    <property type="evidence" value="ECO:0007669"/>
    <property type="project" value="UniProtKB-UniRule"/>
</dbReference>
<keyword evidence="4 9" id="KW-0460">Magnesium</keyword>
<sequence length="245" mass="26586">MQKKTQNTYQEIVKSKADKKKLLAILLDPDKIVWRDLDNLILKINQSPASHVFIGGSLVESNRIDELIIRLKQNVNLPIVLFPGNPSQISNEADAILFLSLLSGRNPDYLIGHQVIAAPILKQSDLEIISTGYILIESGNETAVARVSKTNPVARSNGDLVLATAQAGEMLGNKLIYLEAGSGAQQAVPFEMIALVAQNLEIPLIVGGGIVDLQGIQKAYAAGADLVVIGTAFEKDFNFFNHFNQ</sequence>
<evidence type="ECO:0000256" key="6">
    <source>
        <dbReference type="ARBA" id="ARBA00023209"/>
    </source>
</evidence>
<keyword evidence="3 9" id="KW-0479">Metal-binding</keyword>
<dbReference type="AlphaFoldDB" id="A0AB39WF86"/>
<dbReference type="PANTHER" id="PTHR40029">
    <property type="match status" value="1"/>
</dbReference>
<dbReference type="EC" id="2.5.1.41" evidence="9"/>
<evidence type="ECO:0000256" key="2">
    <source>
        <dbReference type="ARBA" id="ARBA00022679"/>
    </source>
</evidence>
<dbReference type="RefSeq" id="WP_369766088.1">
    <property type="nucleotide sequence ID" value="NZ_CP165626.1"/>
</dbReference>
<feature type="binding site" evidence="9">
    <location>
        <position position="57"/>
    </location>
    <ligand>
        <name>Mg(2+)</name>
        <dbReference type="ChEBI" id="CHEBI:18420"/>
    </ligand>
</feature>
<evidence type="ECO:0000256" key="1">
    <source>
        <dbReference type="ARBA" id="ARBA00022516"/>
    </source>
</evidence>
<dbReference type="PANTHER" id="PTHR40029:SF2">
    <property type="entry name" value="HEPTAPRENYLGLYCERYL PHOSPHATE SYNTHASE"/>
    <property type="match status" value="1"/>
</dbReference>
<proteinExistence type="inferred from homology"/>
<comment type="catalytic activity">
    <reaction evidence="8 9">
        <text>sn-glycerol 1-phosphate + (2E,6E,10E)-geranylgeranyl diphosphate = sn-3-O-(geranylgeranyl)glycerol 1-phosphate + diphosphate</text>
        <dbReference type="Rhea" id="RHEA:23404"/>
        <dbReference type="ChEBI" id="CHEBI:33019"/>
        <dbReference type="ChEBI" id="CHEBI:57677"/>
        <dbReference type="ChEBI" id="CHEBI:57685"/>
        <dbReference type="ChEBI" id="CHEBI:58756"/>
        <dbReference type="EC" id="2.5.1.41"/>
    </reaction>
</comment>
<dbReference type="GO" id="GO:0047294">
    <property type="term" value="F:phosphoglycerol geranylgeranyltransferase activity"/>
    <property type="evidence" value="ECO:0007669"/>
    <property type="project" value="UniProtKB-UniRule"/>
</dbReference>
<dbReference type="NCBIfam" id="TIGR01769">
    <property type="entry name" value="GGGP"/>
    <property type="match status" value="1"/>
</dbReference>
<gene>
    <name evidence="10" type="ORF">AB3G39_04110</name>
</gene>
<dbReference type="GO" id="GO:0120536">
    <property type="term" value="F:heptaprenylglyceryl phosphate synthase activity"/>
    <property type="evidence" value="ECO:0007669"/>
    <property type="project" value="UniProtKB-ARBA"/>
</dbReference>
<evidence type="ECO:0000256" key="4">
    <source>
        <dbReference type="ARBA" id="ARBA00022842"/>
    </source>
</evidence>
<organism evidence="10">
    <name type="scientific">Flavobacterium sp. WC2416</name>
    <dbReference type="NCBI Taxonomy" id="3234141"/>
    <lineage>
        <taxon>Bacteria</taxon>
        <taxon>Pseudomonadati</taxon>
        <taxon>Bacteroidota</taxon>
        <taxon>Flavobacteriia</taxon>
        <taxon>Flavobacteriales</taxon>
        <taxon>Flavobacteriaceae</taxon>
        <taxon>Flavobacterium</taxon>
    </lineage>
</organism>
<keyword evidence="5 9" id="KW-0443">Lipid metabolism</keyword>